<dbReference type="Pfam" id="PF00106">
    <property type="entry name" value="adh_short"/>
    <property type="match status" value="1"/>
</dbReference>
<dbReference type="PRINTS" id="PR00081">
    <property type="entry name" value="GDHRDH"/>
</dbReference>
<organism evidence="3 4">
    <name type="scientific">Diaporthe helianthi</name>
    <dbReference type="NCBI Taxonomy" id="158607"/>
    <lineage>
        <taxon>Eukaryota</taxon>
        <taxon>Fungi</taxon>
        <taxon>Dikarya</taxon>
        <taxon>Ascomycota</taxon>
        <taxon>Pezizomycotina</taxon>
        <taxon>Sordariomycetes</taxon>
        <taxon>Sordariomycetidae</taxon>
        <taxon>Diaporthales</taxon>
        <taxon>Diaporthaceae</taxon>
        <taxon>Diaporthe</taxon>
    </lineage>
</organism>
<evidence type="ECO:0000256" key="1">
    <source>
        <dbReference type="ARBA" id="ARBA00006484"/>
    </source>
</evidence>
<comment type="similarity">
    <text evidence="1">Belongs to the short-chain dehydrogenases/reductases (SDR) family.</text>
</comment>
<keyword evidence="2" id="KW-0560">Oxidoreductase</keyword>
<dbReference type="InterPro" id="IPR002347">
    <property type="entry name" value="SDR_fam"/>
</dbReference>
<dbReference type="GO" id="GO:0016491">
    <property type="term" value="F:oxidoreductase activity"/>
    <property type="evidence" value="ECO:0007669"/>
    <property type="project" value="UniProtKB-KW"/>
</dbReference>
<evidence type="ECO:0000256" key="2">
    <source>
        <dbReference type="ARBA" id="ARBA00023002"/>
    </source>
</evidence>
<keyword evidence="4" id="KW-1185">Reference proteome</keyword>
<gene>
    <name evidence="3" type="ORF">DHEL01_v210480</name>
</gene>
<dbReference type="SUPFAM" id="SSF51735">
    <property type="entry name" value="NAD(P)-binding Rossmann-fold domains"/>
    <property type="match status" value="1"/>
</dbReference>
<dbReference type="Gene3D" id="3.40.50.720">
    <property type="entry name" value="NAD(P)-binding Rossmann-like Domain"/>
    <property type="match status" value="1"/>
</dbReference>
<sequence length="263" mass="28717">MGRILITGSTDGFGLGAARQLVERNHTVYLHARNAARAEEAKKLVPGAAGVFVADLTSTSETRSLAEQANAVGQFDAVVLNAGLLYGPFRKTESGVPAQVFVNLVSPYIFTCLLTPPKRIVFVSSVLHREAKPEVEDIFWLRRGEKEWNDFEAYCNSKFHVMCLVNTAARRLQGKGTSVVAMHPGYVPTKLTKFEAPDKMEDGLATYVMLAEGEYDVSGETGRYFDPKKQKGEPLPATEDVGFQEAVVKALEDFTGLKLPGSA</sequence>
<dbReference type="PANTHER" id="PTHR24320">
    <property type="entry name" value="RETINOL DEHYDROGENASE"/>
    <property type="match status" value="1"/>
</dbReference>
<reference evidence="3" key="1">
    <citation type="submission" date="2017-09" db="EMBL/GenBank/DDBJ databases">
        <title>Polyketide synthases of a Diaporthe helianthi virulent isolate.</title>
        <authorList>
            <person name="Baroncelli R."/>
        </authorList>
    </citation>
    <scope>NUCLEOTIDE SEQUENCE [LARGE SCALE GENOMIC DNA]</scope>
    <source>
        <strain evidence="3">7/96</strain>
    </source>
</reference>
<proteinExistence type="inferred from homology"/>
<accession>A0A2P5HLI5</accession>
<evidence type="ECO:0000313" key="4">
    <source>
        <dbReference type="Proteomes" id="UP000094444"/>
    </source>
</evidence>
<dbReference type="PANTHER" id="PTHR24320:SF274">
    <property type="entry name" value="CHAIN DEHYDROGENASE, PUTATIVE (AFU_ORTHOLOGUE AFUA_4G00440)-RELATED"/>
    <property type="match status" value="1"/>
</dbReference>
<dbReference type="STRING" id="158607.A0A2P5HLI5"/>
<dbReference type="Proteomes" id="UP000094444">
    <property type="component" value="Unassembled WGS sequence"/>
</dbReference>
<dbReference type="InParanoid" id="A0A2P5HLI5"/>
<name>A0A2P5HLI5_DIAHE</name>
<dbReference type="InterPro" id="IPR036291">
    <property type="entry name" value="NAD(P)-bd_dom_sf"/>
</dbReference>
<dbReference type="OrthoDB" id="191139at2759"/>
<dbReference type="AlphaFoldDB" id="A0A2P5HLI5"/>
<evidence type="ECO:0000313" key="3">
    <source>
        <dbReference type="EMBL" id="POS71125.1"/>
    </source>
</evidence>
<comment type="caution">
    <text evidence="3">The sequence shown here is derived from an EMBL/GenBank/DDBJ whole genome shotgun (WGS) entry which is preliminary data.</text>
</comment>
<protein>
    <submittedName>
        <fullName evidence="3">Short-chain dehydrogenase/reductase SDR</fullName>
    </submittedName>
</protein>
<dbReference type="EMBL" id="MAVT02001368">
    <property type="protein sequence ID" value="POS71125.1"/>
    <property type="molecule type" value="Genomic_DNA"/>
</dbReference>